<comment type="caution">
    <text evidence="2">The sequence shown here is derived from an EMBL/GenBank/DDBJ whole genome shotgun (WGS) entry which is preliminary data.</text>
</comment>
<dbReference type="EMBL" id="JAYMYR010000003">
    <property type="protein sequence ID" value="KAK7373176.1"/>
    <property type="molecule type" value="Genomic_DNA"/>
</dbReference>
<dbReference type="InterPro" id="IPR045282">
    <property type="entry name" value="At4g08330-like"/>
</dbReference>
<dbReference type="PANTHER" id="PTHR33674:SF8">
    <property type="entry name" value="OS01G0833400 PROTEIN"/>
    <property type="match status" value="1"/>
</dbReference>
<evidence type="ECO:0000313" key="3">
    <source>
        <dbReference type="Proteomes" id="UP001374584"/>
    </source>
</evidence>
<evidence type="ECO:0000256" key="1">
    <source>
        <dbReference type="SAM" id="Phobius"/>
    </source>
</evidence>
<protein>
    <submittedName>
        <fullName evidence="2">Uncharacterized protein</fullName>
    </submittedName>
</protein>
<gene>
    <name evidence="2" type="ORF">VNO80_06574</name>
</gene>
<dbReference type="PANTHER" id="PTHR33674">
    <property type="entry name" value="METHIONINE-S-OXIDE REDUCTASE"/>
    <property type="match status" value="1"/>
</dbReference>
<dbReference type="Pfam" id="PF24046">
    <property type="entry name" value="At4g08330"/>
    <property type="match status" value="1"/>
</dbReference>
<keyword evidence="3" id="KW-1185">Reference proteome</keyword>
<accession>A0AAN9RHQ9</accession>
<dbReference type="AlphaFoldDB" id="A0AAN9RHQ9"/>
<dbReference type="Proteomes" id="UP001374584">
    <property type="component" value="Unassembled WGS sequence"/>
</dbReference>
<evidence type="ECO:0000313" key="2">
    <source>
        <dbReference type="EMBL" id="KAK7373176.1"/>
    </source>
</evidence>
<organism evidence="2 3">
    <name type="scientific">Phaseolus coccineus</name>
    <name type="common">Scarlet runner bean</name>
    <name type="synonym">Phaseolus multiflorus</name>
    <dbReference type="NCBI Taxonomy" id="3886"/>
    <lineage>
        <taxon>Eukaryota</taxon>
        <taxon>Viridiplantae</taxon>
        <taxon>Streptophyta</taxon>
        <taxon>Embryophyta</taxon>
        <taxon>Tracheophyta</taxon>
        <taxon>Spermatophyta</taxon>
        <taxon>Magnoliopsida</taxon>
        <taxon>eudicotyledons</taxon>
        <taxon>Gunneridae</taxon>
        <taxon>Pentapetalae</taxon>
        <taxon>rosids</taxon>
        <taxon>fabids</taxon>
        <taxon>Fabales</taxon>
        <taxon>Fabaceae</taxon>
        <taxon>Papilionoideae</taxon>
        <taxon>50 kb inversion clade</taxon>
        <taxon>NPAAA clade</taxon>
        <taxon>indigoferoid/millettioid clade</taxon>
        <taxon>Phaseoleae</taxon>
        <taxon>Phaseolus</taxon>
    </lineage>
</organism>
<proteinExistence type="predicted"/>
<feature type="transmembrane region" description="Helical" evidence="1">
    <location>
        <begin position="7"/>
        <end position="26"/>
    </location>
</feature>
<name>A0AAN9RHQ9_PHACN</name>
<keyword evidence="1" id="KW-0472">Membrane</keyword>
<keyword evidence="1" id="KW-1133">Transmembrane helix</keyword>
<sequence length="252" mass="28371">MACREGDLRGAIFISIIVIFFFFHSLTKRCHFDRVRLGSVNIALRILRNTLFTERNQIFLQLASLSLAHHRPVALPHSASTATAAGKPLEVMDDSVFKQDGHFNRTYSYQSCSSQRDVRYSCGTCGYELNLSSSNRNTSSIGSKYGKSIKRGIISFFNIDLSRFTQVDEIQCVPHFDKHSWGLFRRRTKLLCRKCSNYIGNAYNGYTTSFHLVSDGAESSPSSKVASHTKYDIRIRALQPSSSERSGTPVFA</sequence>
<reference evidence="2 3" key="1">
    <citation type="submission" date="2024-01" db="EMBL/GenBank/DDBJ databases">
        <title>The genomes of 5 underutilized Papilionoideae crops provide insights into root nodulation and disease resistanc.</title>
        <authorList>
            <person name="Jiang F."/>
        </authorList>
    </citation>
    <scope>NUCLEOTIDE SEQUENCE [LARGE SCALE GENOMIC DNA]</scope>
    <source>
        <strain evidence="2">JINMINGXINNONG_FW02</strain>
        <tissue evidence="2">Leaves</tissue>
    </source>
</reference>
<keyword evidence="1" id="KW-0812">Transmembrane</keyword>